<protein>
    <submittedName>
        <fullName evidence="2">Uncharacterized protein</fullName>
    </submittedName>
</protein>
<reference evidence="2 3" key="1">
    <citation type="journal article" date="2019" name="Int. J. Syst. Evol. Microbiol.">
        <title>The Global Catalogue of Microorganisms (GCM) 10K type strain sequencing project: providing services to taxonomists for standard genome sequencing and annotation.</title>
        <authorList>
            <consortium name="The Broad Institute Genomics Platform"/>
            <consortium name="The Broad Institute Genome Sequencing Center for Infectious Disease"/>
            <person name="Wu L."/>
            <person name="Ma J."/>
        </authorList>
    </citation>
    <scope>NUCLEOTIDE SEQUENCE [LARGE SCALE GENOMIC DNA]</scope>
    <source>
        <strain evidence="2 3">JCM 3146</strain>
    </source>
</reference>
<evidence type="ECO:0000313" key="2">
    <source>
        <dbReference type="EMBL" id="GAA0343191.1"/>
    </source>
</evidence>
<proteinExistence type="predicted"/>
<sequence>MRPGDTCHTGPTSLTDPTGDPAPPRHGSSYGSRGRRRYEEPPNGPGMTPSWVAMVAMSK</sequence>
<comment type="caution">
    <text evidence="2">The sequence shown here is derived from an EMBL/GenBank/DDBJ whole genome shotgun (WGS) entry which is preliminary data.</text>
</comment>
<gene>
    <name evidence="2" type="ORF">GCM10010151_36000</name>
</gene>
<organism evidence="2 3">
    <name type="scientific">Actinoallomurus spadix</name>
    <dbReference type="NCBI Taxonomy" id="79912"/>
    <lineage>
        <taxon>Bacteria</taxon>
        <taxon>Bacillati</taxon>
        <taxon>Actinomycetota</taxon>
        <taxon>Actinomycetes</taxon>
        <taxon>Streptosporangiales</taxon>
        <taxon>Thermomonosporaceae</taxon>
        <taxon>Actinoallomurus</taxon>
    </lineage>
</organism>
<evidence type="ECO:0000256" key="1">
    <source>
        <dbReference type="SAM" id="MobiDB-lite"/>
    </source>
</evidence>
<evidence type="ECO:0000313" key="3">
    <source>
        <dbReference type="Proteomes" id="UP001501822"/>
    </source>
</evidence>
<dbReference type="Proteomes" id="UP001501822">
    <property type="component" value="Unassembled WGS sequence"/>
</dbReference>
<feature type="region of interest" description="Disordered" evidence="1">
    <location>
        <begin position="1"/>
        <end position="51"/>
    </location>
</feature>
<keyword evidence="3" id="KW-1185">Reference proteome</keyword>
<accession>A0ABN0WQ80</accession>
<name>A0ABN0WQ80_9ACTN</name>
<dbReference type="EMBL" id="BAAABM010000029">
    <property type="protein sequence ID" value="GAA0343191.1"/>
    <property type="molecule type" value="Genomic_DNA"/>
</dbReference>